<name>M9M5T2_PAEPP</name>
<dbReference type="AlphaFoldDB" id="M9M5T2"/>
<reference evidence="1 2" key="1">
    <citation type="submission" date="2012-10" db="EMBL/GenBank/DDBJ databases">
        <title>Draft Genome Sequence of Paenibacillus popilliae ATCC 14706T.</title>
        <authorList>
            <person name="Iiyama K."/>
            <person name="Mori K."/>
            <person name="Mon H."/>
            <person name="Chieda Y."/>
            <person name="Lee J.M."/>
            <person name="Kusakabe T."/>
            <person name="Tashiro K."/>
            <person name="Asano S."/>
            <person name="Yasunaga-Aoki C."/>
            <person name="Shimizu S."/>
        </authorList>
    </citation>
    <scope>NUCLEOTIDE SEQUENCE [LARGE SCALE GENOMIC DNA]</scope>
    <source>
        <strain evidence="1 2">ATCC 14706</strain>
    </source>
</reference>
<dbReference type="Proteomes" id="UP000029453">
    <property type="component" value="Unassembled WGS sequence"/>
</dbReference>
<evidence type="ECO:0000313" key="1">
    <source>
        <dbReference type="EMBL" id="GAC44509.1"/>
    </source>
</evidence>
<organism evidence="1 2">
    <name type="scientific">Paenibacillus popilliae ATCC 14706</name>
    <dbReference type="NCBI Taxonomy" id="1212764"/>
    <lineage>
        <taxon>Bacteria</taxon>
        <taxon>Bacillati</taxon>
        <taxon>Bacillota</taxon>
        <taxon>Bacilli</taxon>
        <taxon>Bacillales</taxon>
        <taxon>Paenibacillaceae</taxon>
        <taxon>Paenibacillus</taxon>
    </lineage>
</organism>
<protein>
    <submittedName>
        <fullName evidence="1">Uncharacterized protein</fullName>
    </submittedName>
</protein>
<gene>
    <name evidence="1" type="ORF">PPOP_3915</name>
</gene>
<feature type="non-terminal residue" evidence="1">
    <location>
        <position position="32"/>
    </location>
</feature>
<keyword evidence="2" id="KW-1185">Reference proteome</keyword>
<evidence type="ECO:0000313" key="2">
    <source>
        <dbReference type="Proteomes" id="UP000029453"/>
    </source>
</evidence>
<sequence length="32" mass="3635">MVIKPTEKWNPFGKRMGAMGIVEINDISMGKR</sequence>
<proteinExistence type="predicted"/>
<accession>M9M5T2</accession>
<dbReference type="EMBL" id="BALG01000535">
    <property type="protein sequence ID" value="GAC44509.1"/>
    <property type="molecule type" value="Genomic_DNA"/>
</dbReference>
<comment type="caution">
    <text evidence="1">The sequence shown here is derived from an EMBL/GenBank/DDBJ whole genome shotgun (WGS) entry which is preliminary data.</text>
</comment>